<protein>
    <submittedName>
        <fullName evidence="2">Ketosteroid isomerase</fullName>
    </submittedName>
</protein>
<dbReference type="eggNOG" id="COG4319">
    <property type="taxonomic scope" value="Bacteria"/>
</dbReference>
<gene>
    <name evidence="2" type="ORF">L284_03980</name>
</gene>
<evidence type="ECO:0000313" key="2">
    <source>
        <dbReference type="EMBL" id="EQB18731.1"/>
    </source>
</evidence>
<dbReference type="InterPro" id="IPR037401">
    <property type="entry name" value="SnoaL-like"/>
</dbReference>
<dbReference type="Pfam" id="PF13577">
    <property type="entry name" value="SnoaL_4"/>
    <property type="match status" value="1"/>
</dbReference>
<dbReference type="Gene3D" id="3.10.450.50">
    <property type="match status" value="1"/>
</dbReference>
<comment type="caution">
    <text evidence="2">The sequence shown here is derived from an EMBL/GenBank/DDBJ whole genome shotgun (WGS) entry which is preliminary data.</text>
</comment>
<organism evidence="2 3">
    <name type="scientific">Novosphingobium lindaniclasticum LE124</name>
    <dbReference type="NCBI Taxonomy" id="1096930"/>
    <lineage>
        <taxon>Bacteria</taxon>
        <taxon>Pseudomonadati</taxon>
        <taxon>Pseudomonadota</taxon>
        <taxon>Alphaproteobacteria</taxon>
        <taxon>Sphingomonadales</taxon>
        <taxon>Sphingomonadaceae</taxon>
        <taxon>Novosphingobium</taxon>
    </lineage>
</organism>
<feature type="domain" description="SnoaL-like" evidence="1">
    <location>
        <begin position="9"/>
        <end position="131"/>
    </location>
</feature>
<dbReference type="AlphaFoldDB" id="T0HQU6"/>
<evidence type="ECO:0000259" key="1">
    <source>
        <dbReference type="Pfam" id="PF13577"/>
    </source>
</evidence>
<keyword evidence="3" id="KW-1185">Reference proteome</keyword>
<keyword evidence="2" id="KW-0413">Isomerase</keyword>
<dbReference type="SUPFAM" id="SSF54427">
    <property type="entry name" value="NTF2-like"/>
    <property type="match status" value="1"/>
</dbReference>
<evidence type="ECO:0000313" key="3">
    <source>
        <dbReference type="Proteomes" id="UP000015527"/>
    </source>
</evidence>
<dbReference type="EMBL" id="ATHL01000034">
    <property type="protein sequence ID" value="EQB18731.1"/>
    <property type="molecule type" value="Genomic_DNA"/>
</dbReference>
<name>T0HQU6_9SPHN</name>
<dbReference type="CDD" id="cd00531">
    <property type="entry name" value="NTF2_like"/>
    <property type="match status" value="1"/>
</dbReference>
<dbReference type="Proteomes" id="UP000015527">
    <property type="component" value="Unassembled WGS sequence"/>
</dbReference>
<dbReference type="PATRIC" id="fig|1096930.3.peg.784"/>
<accession>T0HQU6</accession>
<sequence>MNLTPPCPLEDRLAIQDLLVAYAHGLDSLENVDALLDLFVEDAVFDLSGVGFSRLQGHASIRRFFEDTFAAIAAQAHYLSNFAITAYAGDRASIRAYVTGMARYKAGGGITVHGRYYFDVVRTAMGWKAVQYRMDFLIPPEG</sequence>
<dbReference type="GO" id="GO:0016853">
    <property type="term" value="F:isomerase activity"/>
    <property type="evidence" value="ECO:0007669"/>
    <property type="project" value="UniProtKB-KW"/>
</dbReference>
<dbReference type="RefSeq" id="WP_021232761.1">
    <property type="nucleotide sequence ID" value="NZ_ATHL01000034.1"/>
</dbReference>
<reference evidence="2 3" key="1">
    <citation type="journal article" date="2013" name="Genome Announc.">
        <title>Genome Sequence of Novosphingobium lindaniclasticum LE124T, Isolated from a Hexachlorocyclohexane Dumpsite.</title>
        <authorList>
            <person name="Saxena A."/>
            <person name="Nayyar N."/>
            <person name="Sangwan N."/>
            <person name="Kumari R."/>
            <person name="Khurana J.P."/>
            <person name="Lal R."/>
        </authorList>
    </citation>
    <scope>NUCLEOTIDE SEQUENCE [LARGE SCALE GENOMIC DNA]</scope>
    <source>
        <strain evidence="2 3">LE124</strain>
    </source>
</reference>
<dbReference type="InterPro" id="IPR032710">
    <property type="entry name" value="NTF2-like_dom_sf"/>
</dbReference>
<proteinExistence type="predicted"/>